<gene>
    <name evidence="1" type="ORF">V1477_008550</name>
</gene>
<name>A0ABD2CDC5_VESMC</name>
<evidence type="ECO:0000313" key="2">
    <source>
        <dbReference type="Proteomes" id="UP001607303"/>
    </source>
</evidence>
<comment type="caution">
    <text evidence="1">The sequence shown here is derived from an EMBL/GenBank/DDBJ whole genome shotgun (WGS) entry which is preliminary data.</text>
</comment>
<protein>
    <submittedName>
        <fullName evidence="1">Uncharacterized protein</fullName>
    </submittedName>
</protein>
<dbReference type="EMBL" id="JAYRBN010000056">
    <property type="protein sequence ID" value="KAL2743061.1"/>
    <property type="molecule type" value="Genomic_DNA"/>
</dbReference>
<dbReference type="AlphaFoldDB" id="A0ABD2CDC5"/>
<keyword evidence="2" id="KW-1185">Reference proteome</keyword>
<dbReference type="Proteomes" id="UP001607303">
    <property type="component" value="Unassembled WGS sequence"/>
</dbReference>
<reference evidence="1 2" key="1">
    <citation type="journal article" date="2024" name="Ann. Entomol. Soc. Am.">
        <title>Genomic analyses of the southern and eastern yellowjacket wasps (Hymenoptera: Vespidae) reveal evolutionary signatures of social life.</title>
        <authorList>
            <person name="Catto M.A."/>
            <person name="Caine P.B."/>
            <person name="Orr S.E."/>
            <person name="Hunt B.G."/>
            <person name="Goodisman M.A.D."/>
        </authorList>
    </citation>
    <scope>NUCLEOTIDE SEQUENCE [LARGE SCALE GENOMIC DNA]</scope>
    <source>
        <strain evidence="1">232</strain>
        <tissue evidence="1">Head and thorax</tissue>
    </source>
</reference>
<sequence length="81" mass="9571">MNIWTLDTVEVSSTTDMESLLYSSLPVIKASGREIMKKLRRKEKTYRWWLGRRIDFASLIRIAKLRVNSCRNSVVPNNKWL</sequence>
<proteinExistence type="predicted"/>
<accession>A0ABD2CDC5</accession>
<organism evidence="1 2">
    <name type="scientific">Vespula maculifrons</name>
    <name type="common">Eastern yellow jacket</name>
    <name type="synonym">Wasp</name>
    <dbReference type="NCBI Taxonomy" id="7453"/>
    <lineage>
        <taxon>Eukaryota</taxon>
        <taxon>Metazoa</taxon>
        <taxon>Ecdysozoa</taxon>
        <taxon>Arthropoda</taxon>
        <taxon>Hexapoda</taxon>
        <taxon>Insecta</taxon>
        <taxon>Pterygota</taxon>
        <taxon>Neoptera</taxon>
        <taxon>Endopterygota</taxon>
        <taxon>Hymenoptera</taxon>
        <taxon>Apocrita</taxon>
        <taxon>Aculeata</taxon>
        <taxon>Vespoidea</taxon>
        <taxon>Vespidae</taxon>
        <taxon>Vespinae</taxon>
        <taxon>Vespula</taxon>
    </lineage>
</organism>
<evidence type="ECO:0000313" key="1">
    <source>
        <dbReference type="EMBL" id="KAL2743061.1"/>
    </source>
</evidence>